<gene>
    <name evidence="5" type="primary">LSC2_2</name>
    <name evidence="5" type="ORF">OHK93_008398</name>
</gene>
<dbReference type="GO" id="GO:0005783">
    <property type="term" value="C:endoplasmic reticulum"/>
    <property type="evidence" value="ECO:0007669"/>
    <property type="project" value="TreeGrafter"/>
</dbReference>
<dbReference type="PANTHER" id="PTHR44169">
    <property type="entry name" value="NADPH-DEPENDENT 1-ACYLDIHYDROXYACETONE PHOSPHATE REDUCTASE"/>
    <property type="match status" value="1"/>
</dbReference>
<sequence length="288" mass="31880">MADTRRVVLITGCSPGGIGNALAREFHAKGLRVLATARTTETIQDLADIGIETLNLEVNQLKSINACKEAVKERTRGGLDYLINNAGRNYTVPAIETDFSEMEAVFATNLFAVVRMCQTFMPLLRQSRGTIVQIGSVAGCFPFPWSSIYNASKAALHSYSATLRVEVAPLGVHVITVITGGVQSRISRVKRGLQEESAYEELADVYAKRQGFVQNDAMETQEYAQEVVRRVLAAEGWLWRTKSIWLGANAARVRWLSWLYPETILDWTVARMFGFDKALGGKDDDARA</sequence>
<organism evidence="5 6">
    <name type="scientific">Ramalina farinacea</name>
    <dbReference type="NCBI Taxonomy" id="258253"/>
    <lineage>
        <taxon>Eukaryota</taxon>
        <taxon>Fungi</taxon>
        <taxon>Dikarya</taxon>
        <taxon>Ascomycota</taxon>
        <taxon>Pezizomycotina</taxon>
        <taxon>Lecanoromycetes</taxon>
        <taxon>OSLEUM clade</taxon>
        <taxon>Lecanoromycetidae</taxon>
        <taxon>Lecanorales</taxon>
        <taxon>Lecanorineae</taxon>
        <taxon>Ramalinaceae</taxon>
        <taxon>Ramalina</taxon>
    </lineage>
</organism>
<dbReference type="InterPro" id="IPR036291">
    <property type="entry name" value="NAD(P)-bd_dom_sf"/>
</dbReference>
<dbReference type="PRINTS" id="PR00081">
    <property type="entry name" value="GDHRDH"/>
</dbReference>
<name>A0AA43TWH3_9LECA</name>
<proteinExistence type="inferred from homology"/>
<comment type="similarity">
    <text evidence="1 4">Belongs to the short-chain dehydrogenases/reductases (SDR) family.</text>
</comment>
<dbReference type="AlphaFoldDB" id="A0AA43TWH3"/>
<dbReference type="PANTHER" id="PTHR44169:SF6">
    <property type="entry name" value="NADPH-DEPENDENT 1-ACYLDIHYDROXYACETONE PHOSPHATE REDUCTASE"/>
    <property type="match status" value="1"/>
</dbReference>
<dbReference type="PROSITE" id="PS00061">
    <property type="entry name" value="ADH_SHORT"/>
    <property type="match status" value="1"/>
</dbReference>
<dbReference type="GO" id="GO:0019433">
    <property type="term" value="P:triglyceride catabolic process"/>
    <property type="evidence" value="ECO:0007669"/>
    <property type="project" value="TreeGrafter"/>
</dbReference>
<accession>A0AA43TWH3</accession>
<keyword evidence="6" id="KW-1185">Reference proteome</keyword>
<evidence type="ECO:0000256" key="4">
    <source>
        <dbReference type="RuleBase" id="RU000363"/>
    </source>
</evidence>
<evidence type="ECO:0000313" key="5">
    <source>
        <dbReference type="EMBL" id="MDI1489120.1"/>
    </source>
</evidence>
<dbReference type="PRINTS" id="PR00080">
    <property type="entry name" value="SDRFAMILY"/>
</dbReference>
<keyword evidence="3" id="KW-0560">Oxidoreductase</keyword>
<evidence type="ECO:0000256" key="2">
    <source>
        <dbReference type="ARBA" id="ARBA00022857"/>
    </source>
</evidence>
<dbReference type="Pfam" id="PF00106">
    <property type="entry name" value="adh_short"/>
    <property type="match status" value="1"/>
</dbReference>
<comment type="caution">
    <text evidence="5">The sequence shown here is derived from an EMBL/GenBank/DDBJ whole genome shotgun (WGS) entry which is preliminary data.</text>
</comment>
<evidence type="ECO:0000256" key="1">
    <source>
        <dbReference type="ARBA" id="ARBA00006484"/>
    </source>
</evidence>
<dbReference type="CDD" id="cd05374">
    <property type="entry name" value="17beta-HSD-like_SDR_c"/>
    <property type="match status" value="1"/>
</dbReference>
<dbReference type="SUPFAM" id="SSF51735">
    <property type="entry name" value="NAD(P)-binding Rossmann-fold domains"/>
    <property type="match status" value="1"/>
</dbReference>
<dbReference type="FunFam" id="3.40.50.720:FF:000261">
    <property type="entry name" value="NADPH-dependent 1-acyldihydroxyacetone phosphate reductase"/>
    <property type="match status" value="1"/>
</dbReference>
<protein>
    <submittedName>
        <fullName evidence="5">Succinate--CoA ligase beta chain</fullName>
    </submittedName>
</protein>
<dbReference type="InterPro" id="IPR002347">
    <property type="entry name" value="SDR_fam"/>
</dbReference>
<dbReference type="GO" id="GO:0005811">
    <property type="term" value="C:lipid droplet"/>
    <property type="evidence" value="ECO:0007669"/>
    <property type="project" value="TreeGrafter"/>
</dbReference>
<dbReference type="GO" id="GO:0000140">
    <property type="term" value="F:acylglycerone-phosphate reductase (NADP+) activity"/>
    <property type="evidence" value="ECO:0007669"/>
    <property type="project" value="TreeGrafter"/>
</dbReference>
<dbReference type="EMBL" id="JAPUFD010000008">
    <property type="protein sequence ID" value="MDI1489120.1"/>
    <property type="molecule type" value="Genomic_DNA"/>
</dbReference>
<dbReference type="GO" id="GO:0006654">
    <property type="term" value="P:phosphatidic acid biosynthetic process"/>
    <property type="evidence" value="ECO:0007669"/>
    <property type="project" value="TreeGrafter"/>
</dbReference>
<dbReference type="Gene3D" id="3.40.50.720">
    <property type="entry name" value="NAD(P)-binding Rossmann-like Domain"/>
    <property type="match status" value="1"/>
</dbReference>
<dbReference type="InterPro" id="IPR020904">
    <property type="entry name" value="Sc_DH/Rdtase_CS"/>
</dbReference>
<dbReference type="GO" id="GO:0016874">
    <property type="term" value="F:ligase activity"/>
    <property type="evidence" value="ECO:0007669"/>
    <property type="project" value="UniProtKB-KW"/>
</dbReference>
<keyword evidence="5" id="KW-0436">Ligase</keyword>
<keyword evidence="2" id="KW-0521">NADP</keyword>
<dbReference type="Proteomes" id="UP001161017">
    <property type="component" value="Unassembled WGS sequence"/>
</dbReference>
<reference evidence="5" key="1">
    <citation type="journal article" date="2023" name="Genome Biol. Evol.">
        <title>First Whole Genome Sequence and Flow Cytometry Genome Size Data for the Lichen-Forming Fungus Ramalina farinacea (Ascomycota).</title>
        <authorList>
            <person name="Llewellyn T."/>
            <person name="Mian S."/>
            <person name="Hill R."/>
            <person name="Leitch I.J."/>
            <person name="Gaya E."/>
        </authorList>
    </citation>
    <scope>NUCLEOTIDE SEQUENCE</scope>
    <source>
        <strain evidence="5">LIQ254RAFAR</strain>
    </source>
</reference>
<evidence type="ECO:0000256" key="3">
    <source>
        <dbReference type="ARBA" id="ARBA00023002"/>
    </source>
</evidence>
<dbReference type="GO" id="GO:0004806">
    <property type="term" value="F:triacylglycerol lipase activity"/>
    <property type="evidence" value="ECO:0007669"/>
    <property type="project" value="TreeGrafter"/>
</dbReference>
<evidence type="ECO:0000313" key="6">
    <source>
        <dbReference type="Proteomes" id="UP001161017"/>
    </source>
</evidence>